<feature type="compositionally biased region" description="Basic and acidic residues" evidence="10">
    <location>
        <begin position="94"/>
        <end position="103"/>
    </location>
</feature>
<evidence type="ECO:0000256" key="10">
    <source>
        <dbReference type="SAM" id="MobiDB-lite"/>
    </source>
</evidence>
<dbReference type="SMART" id="SM00317">
    <property type="entry name" value="SET"/>
    <property type="match status" value="1"/>
</dbReference>
<dbReference type="PANTHER" id="PTHR46450:SF24">
    <property type="entry name" value="HISTONE-LYSINE N-METHYLTRANSFERASE SUVR4"/>
    <property type="match status" value="1"/>
</dbReference>
<dbReference type="InterPro" id="IPR003616">
    <property type="entry name" value="Post-SET_dom"/>
</dbReference>
<dbReference type="InterPro" id="IPR046341">
    <property type="entry name" value="SET_dom_sf"/>
</dbReference>
<comment type="subcellular location">
    <subcellularLocation>
        <location evidence="2">Chromosome</location>
    </subcellularLocation>
    <subcellularLocation>
        <location evidence="1">Nucleus</location>
    </subcellularLocation>
</comment>
<dbReference type="SMART" id="SM00468">
    <property type="entry name" value="PreSET"/>
    <property type="match status" value="1"/>
</dbReference>
<dbReference type="GO" id="GO:0032259">
    <property type="term" value="P:methylation"/>
    <property type="evidence" value="ECO:0007669"/>
    <property type="project" value="UniProtKB-KW"/>
</dbReference>
<dbReference type="CDD" id="cd10538">
    <property type="entry name" value="SET_SETDB-like"/>
    <property type="match status" value="1"/>
</dbReference>
<evidence type="ECO:0000256" key="5">
    <source>
        <dbReference type="ARBA" id="ARBA00022679"/>
    </source>
</evidence>
<organism evidence="14 15">
    <name type="scientific">Oldenlandia corymbosa var. corymbosa</name>
    <dbReference type="NCBI Taxonomy" id="529605"/>
    <lineage>
        <taxon>Eukaryota</taxon>
        <taxon>Viridiplantae</taxon>
        <taxon>Streptophyta</taxon>
        <taxon>Embryophyta</taxon>
        <taxon>Tracheophyta</taxon>
        <taxon>Spermatophyta</taxon>
        <taxon>Magnoliopsida</taxon>
        <taxon>eudicotyledons</taxon>
        <taxon>Gunneridae</taxon>
        <taxon>Pentapetalae</taxon>
        <taxon>asterids</taxon>
        <taxon>lamiids</taxon>
        <taxon>Gentianales</taxon>
        <taxon>Rubiaceae</taxon>
        <taxon>Rubioideae</taxon>
        <taxon>Spermacoceae</taxon>
        <taxon>Hedyotis-Oldenlandia complex</taxon>
        <taxon>Oldenlandia</taxon>
    </lineage>
</organism>
<evidence type="ECO:0000256" key="6">
    <source>
        <dbReference type="ARBA" id="ARBA00022691"/>
    </source>
</evidence>
<accession>A0AAV1C765</accession>
<dbReference type="GO" id="GO:0008270">
    <property type="term" value="F:zinc ion binding"/>
    <property type="evidence" value="ECO:0007669"/>
    <property type="project" value="InterPro"/>
</dbReference>
<dbReference type="Proteomes" id="UP001161247">
    <property type="component" value="Chromosome 1"/>
</dbReference>
<keyword evidence="15" id="KW-1185">Reference proteome</keyword>
<dbReference type="InterPro" id="IPR001214">
    <property type="entry name" value="SET_dom"/>
</dbReference>
<dbReference type="Pfam" id="PF00856">
    <property type="entry name" value="SET"/>
    <property type="match status" value="1"/>
</dbReference>
<dbReference type="PROSITE" id="PS51580">
    <property type="entry name" value="SAM_MT43_3"/>
    <property type="match status" value="1"/>
</dbReference>
<keyword evidence="3" id="KW-0158">Chromosome</keyword>
<dbReference type="Gene3D" id="2.170.270.10">
    <property type="entry name" value="SET domain"/>
    <property type="match status" value="1"/>
</dbReference>
<dbReference type="InterPro" id="IPR043017">
    <property type="entry name" value="WIYLD_dom_sf"/>
</dbReference>
<evidence type="ECO:0000256" key="8">
    <source>
        <dbReference type="ARBA" id="ARBA00022833"/>
    </source>
</evidence>
<evidence type="ECO:0000259" key="13">
    <source>
        <dbReference type="PROSITE" id="PS50868"/>
    </source>
</evidence>
<feature type="compositionally biased region" description="Polar residues" evidence="10">
    <location>
        <begin position="121"/>
        <end position="147"/>
    </location>
</feature>
<keyword evidence="9" id="KW-0539">Nucleus</keyword>
<sequence>MAKDPRVHKAITAMKRLTFPQEDVIAVLRKLLKLYEKRWELIEEDNYATLVEAILEYQKEEKNDVNSSRNNYNLKDHSENRHEDLLDDQAPSVRESHNGRADREEVQLLSLEAGEQELKDSSLSQSARNRGNLHSSTYQASTRQNSLAGRESKVQTNERENFQGDHQHGLVASHKRKELDITIQQITSEKDKRVDGSVRHRASLQSTLNIASSTCGKVIISLTCKSNGLPNSWSPNIDAVVKHAEDKYLRSYKIIGPEFSLVQFLKELCNSFLELSSNSTVNSLVSEIMGPNQQGSSRDNIEIKINKRIRKSESSSSSSLVVAQKHSISLEKRRPLRKLPDITNGTEKVRISLLDEFGNERLPDFVYIPQNISYQGAYVQVSLARISDEDCCASCEGDCLSSSFPCACARVTGGEFAYTTEGLLKEKFLDACILMSEGPPEDHHYYYCSDCPCERAKNAHRPEKCKGHLVRKFVKECWRKCRCSMQCGNRVVQRGITCKLQVFLTAGGKGWGLRTLEEIPKGAFVCEYVGEILTNMELYERNKRNCKDRHTYPVLMDADWGTERVLKDEDALCLDATYYGNVGRFINHRCNDANLIDIPVEVETPDRHYYHLAFFTKKKVAAFEELTWDYGIDFNDHNHPIEAFQCSCGSARCRDLKGKGIIKQNSVKNHATESLMNSVQKKKTNNR</sequence>
<evidence type="ECO:0000259" key="11">
    <source>
        <dbReference type="PROSITE" id="PS50280"/>
    </source>
</evidence>
<dbReference type="GO" id="GO:0005634">
    <property type="term" value="C:nucleus"/>
    <property type="evidence" value="ECO:0007669"/>
    <property type="project" value="UniProtKB-SubCell"/>
</dbReference>
<dbReference type="FunFam" id="2.170.270.10:FF:000046">
    <property type="entry name" value="SET-domain containing protein lysine methyltransferase family protein"/>
    <property type="match status" value="1"/>
</dbReference>
<keyword evidence="5" id="KW-0808">Transferase</keyword>
<dbReference type="Gene3D" id="1.10.8.850">
    <property type="entry name" value="Histone-lysine N methyltransferase , C-terminal domain-like"/>
    <property type="match status" value="1"/>
</dbReference>
<feature type="domain" description="Pre-SET" evidence="12">
    <location>
        <begin position="391"/>
        <end position="495"/>
    </location>
</feature>
<gene>
    <name evidence="14" type="ORF">OLC1_LOCUS3014</name>
</gene>
<feature type="region of interest" description="Disordered" evidence="10">
    <location>
        <begin position="116"/>
        <end position="156"/>
    </location>
</feature>
<dbReference type="InterPro" id="IPR007728">
    <property type="entry name" value="Pre-SET_dom"/>
</dbReference>
<evidence type="ECO:0000313" key="14">
    <source>
        <dbReference type="EMBL" id="CAI9090978.1"/>
    </source>
</evidence>
<dbReference type="PANTHER" id="PTHR46450">
    <property type="entry name" value="INACTIVE HISTONE-LYSINE N-METHYLTRANSFERASE SUVR1-RELATED"/>
    <property type="match status" value="1"/>
</dbReference>
<proteinExistence type="predicted"/>
<keyword evidence="4" id="KW-0489">Methyltransferase</keyword>
<dbReference type="GO" id="GO:0042054">
    <property type="term" value="F:histone methyltransferase activity"/>
    <property type="evidence" value="ECO:0007669"/>
    <property type="project" value="InterPro"/>
</dbReference>
<dbReference type="Pfam" id="PF10440">
    <property type="entry name" value="WIYLD"/>
    <property type="match status" value="1"/>
</dbReference>
<reference evidence="14" key="1">
    <citation type="submission" date="2023-03" db="EMBL/GenBank/DDBJ databases">
        <authorList>
            <person name="Julca I."/>
        </authorList>
    </citation>
    <scope>NUCLEOTIDE SEQUENCE</scope>
</reference>
<feature type="domain" description="SET" evidence="11">
    <location>
        <begin position="498"/>
        <end position="631"/>
    </location>
</feature>
<dbReference type="InterPro" id="IPR018848">
    <property type="entry name" value="WIYLD_domain"/>
</dbReference>
<keyword evidence="7" id="KW-0479">Metal-binding</keyword>
<dbReference type="PROSITE" id="PS50868">
    <property type="entry name" value="POST_SET"/>
    <property type="match status" value="1"/>
</dbReference>
<evidence type="ECO:0000259" key="12">
    <source>
        <dbReference type="PROSITE" id="PS50867"/>
    </source>
</evidence>
<evidence type="ECO:0000256" key="1">
    <source>
        <dbReference type="ARBA" id="ARBA00004123"/>
    </source>
</evidence>
<feature type="region of interest" description="Disordered" evidence="10">
    <location>
        <begin position="62"/>
        <end position="103"/>
    </location>
</feature>
<dbReference type="PROSITE" id="PS50867">
    <property type="entry name" value="PRE_SET"/>
    <property type="match status" value="1"/>
</dbReference>
<dbReference type="AlphaFoldDB" id="A0AAV1C765"/>
<protein>
    <submittedName>
        <fullName evidence="14">OLC1v1025886C3</fullName>
    </submittedName>
</protein>
<feature type="compositionally biased region" description="Basic and acidic residues" evidence="10">
    <location>
        <begin position="74"/>
        <end position="84"/>
    </location>
</feature>
<evidence type="ECO:0000256" key="2">
    <source>
        <dbReference type="ARBA" id="ARBA00004286"/>
    </source>
</evidence>
<evidence type="ECO:0000256" key="3">
    <source>
        <dbReference type="ARBA" id="ARBA00022454"/>
    </source>
</evidence>
<evidence type="ECO:0000256" key="7">
    <source>
        <dbReference type="ARBA" id="ARBA00022723"/>
    </source>
</evidence>
<keyword evidence="6" id="KW-0949">S-adenosyl-L-methionine</keyword>
<feature type="domain" description="Post-SET" evidence="13">
    <location>
        <begin position="642"/>
        <end position="658"/>
    </location>
</feature>
<keyword evidence="8" id="KW-0862">Zinc</keyword>
<dbReference type="SUPFAM" id="SSF82199">
    <property type="entry name" value="SET domain"/>
    <property type="match status" value="1"/>
</dbReference>
<dbReference type="GO" id="GO:0005694">
    <property type="term" value="C:chromosome"/>
    <property type="evidence" value="ECO:0007669"/>
    <property type="project" value="UniProtKB-SubCell"/>
</dbReference>
<evidence type="ECO:0000313" key="15">
    <source>
        <dbReference type="Proteomes" id="UP001161247"/>
    </source>
</evidence>
<dbReference type="EMBL" id="OX459118">
    <property type="protein sequence ID" value="CAI9090978.1"/>
    <property type="molecule type" value="Genomic_DNA"/>
</dbReference>
<evidence type="ECO:0000256" key="9">
    <source>
        <dbReference type="ARBA" id="ARBA00023242"/>
    </source>
</evidence>
<evidence type="ECO:0000256" key="4">
    <source>
        <dbReference type="ARBA" id="ARBA00022603"/>
    </source>
</evidence>
<name>A0AAV1C765_OLDCO</name>
<dbReference type="PROSITE" id="PS50280">
    <property type="entry name" value="SET"/>
    <property type="match status" value="1"/>
</dbReference>
<dbReference type="InterPro" id="IPR025776">
    <property type="entry name" value="SUVR4/1/2"/>
</dbReference>